<proteinExistence type="predicted"/>
<reference evidence="2" key="1">
    <citation type="journal article" date="2023" name="Science">
        <title>Genome structures resolve the early diversification of teleost fishes.</title>
        <authorList>
            <person name="Parey E."/>
            <person name="Louis A."/>
            <person name="Montfort J."/>
            <person name="Bouchez O."/>
            <person name="Roques C."/>
            <person name="Iampietro C."/>
            <person name="Lluch J."/>
            <person name="Castinel A."/>
            <person name="Donnadieu C."/>
            <person name="Desvignes T."/>
            <person name="Floi Bucao C."/>
            <person name="Jouanno E."/>
            <person name="Wen M."/>
            <person name="Mejri S."/>
            <person name="Dirks R."/>
            <person name="Jansen H."/>
            <person name="Henkel C."/>
            <person name="Chen W.J."/>
            <person name="Zahm M."/>
            <person name="Cabau C."/>
            <person name="Klopp C."/>
            <person name="Thompson A.W."/>
            <person name="Robinson-Rechavi M."/>
            <person name="Braasch I."/>
            <person name="Lecointre G."/>
            <person name="Bobe J."/>
            <person name="Postlethwait J.H."/>
            <person name="Berthelot C."/>
            <person name="Roest Crollius H."/>
            <person name="Guiguen Y."/>
        </authorList>
    </citation>
    <scope>NUCLEOTIDE SEQUENCE</scope>
    <source>
        <strain evidence="2">NC1722</strain>
    </source>
</reference>
<evidence type="ECO:0000313" key="3">
    <source>
        <dbReference type="Proteomes" id="UP001221898"/>
    </source>
</evidence>
<evidence type="ECO:0000256" key="1">
    <source>
        <dbReference type="SAM" id="MobiDB-lite"/>
    </source>
</evidence>
<dbReference type="Proteomes" id="UP001221898">
    <property type="component" value="Unassembled WGS sequence"/>
</dbReference>
<dbReference type="AlphaFoldDB" id="A0AAD7R5C4"/>
<evidence type="ECO:0000313" key="2">
    <source>
        <dbReference type="EMBL" id="KAJ8366508.1"/>
    </source>
</evidence>
<feature type="region of interest" description="Disordered" evidence="1">
    <location>
        <begin position="86"/>
        <end position="107"/>
    </location>
</feature>
<organism evidence="2 3">
    <name type="scientific">Aldrovandia affinis</name>
    <dbReference type="NCBI Taxonomy" id="143900"/>
    <lineage>
        <taxon>Eukaryota</taxon>
        <taxon>Metazoa</taxon>
        <taxon>Chordata</taxon>
        <taxon>Craniata</taxon>
        <taxon>Vertebrata</taxon>
        <taxon>Euteleostomi</taxon>
        <taxon>Actinopterygii</taxon>
        <taxon>Neopterygii</taxon>
        <taxon>Teleostei</taxon>
        <taxon>Notacanthiformes</taxon>
        <taxon>Halosauridae</taxon>
        <taxon>Aldrovandia</taxon>
    </lineage>
</organism>
<keyword evidence="3" id="KW-1185">Reference proteome</keyword>
<feature type="region of interest" description="Disordered" evidence="1">
    <location>
        <begin position="1"/>
        <end position="32"/>
    </location>
</feature>
<comment type="caution">
    <text evidence="2">The sequence shown here is derived from an EMBL/GenBank/DDBJ whole genome shotgun (WGS) entry which is preliminary data.</text>
</comment>
<gene>
    <name evidence="2" type="ORF">AAFF_G00353280</name>
</gene>
<name>A0AAD7R5C4_9TELE</name>
<accession>A0AAD7R5C4</accession>
<feature type="compositionally biased region" description="Low complexity" evidence="1">
    <location>
        <begin position="16"/>
        <end position="27"/>
    </location>
</feature>
<sequence length="107" mass="11198">MPAGHWAILTPPREPSTSCSLSSSHTTPGRREGLACHLQPPADAVAMEIPRTTDSGVSGSRVHIPAVAVPRVSGSPGPFTSLSPFTWPRPLSPNLPVHAPSPEPRPT</sequence>
<dbReference type="EMBL" id="JAINUG010000582">
    <property type="protein sequence ID" value="KAJ8366508.1"/>
    <property type="molecule type" value="Genomic_DNA"/>
</dbReference>
<protein>
    <submittedName>
        <fullName evidence="2">Uncharacterized protein</fullName>
    </submittedName>
</protein>